<gene>
    <name evidence="4" type="ordered locus">Cpin_5148</name>
</gene>
<proteinExistence type="predicted"/>
<evidence type="ECO:0000259" key="3">
    <source>
        <dbReference type="Pfam" id="PF16344"/>
    </source>
</evidence>
<dbReference type="PANTHER" id="PTHR30273:SF2">
    <property type="entry name" value="PROTEIN FECR"/>
    <property type="match status" value="1"/>
</dbReference>
<dbReference type="InterPro" id="IPR012373">
    <property type="entry name" value="Ferrdict_sens_TM"/>
</dbReference>
<dbReference type="AlphaFoldDB" id="A0A979G866"/>
<dbReference type="Pfam" id="PF16344">
    <property type="entry name" value="FecR_C"/>
    <property type="match status" value="1"/>
</dbReference>
<evidence type="ECO:0000313" key="5">
    <source>
        <dbReference type="Proteomes" id="UP000002215"/>
    </source>
</evidence>
<protein>
    <submittedName>
        <fullName evidence="4">Anti-FecI sigma factor, FecR</fullName>
    </submittedName>
</protein>
<keyword evidence="1" id="KW-0472">Membrane</keyword>
<keyword evidence="1" id="KW-0812">Transmembrane</keyword>
<feature type="domain" description="Protein FecR C-terminal" evidence="3">
    <location>
        <begin position="345"/>
        <end position="411"/>
    </location>
</feature>
<evidence type="ECO:0000313" key="4">
    <source>
        <dbReference type="EMBL" id="ACU62580.1"/>
    </source>
</evidence>
<dbReference type="PANTHER" id="PTHR30273">
    <property type="entry name" value="PERIPLASMIC SIGNAL SENSOR AND SIGMA FACTOR ACTIVATOR FECR-RELATED"/>
    <property type="match status" value="1"/>
</dbReference>
<name>A0A979G866_CHIPD</name>
<dbReference type="RefSeq" id="WP_012792748.1">
    <property type="nucleotide sequence ID" value="NC_013132.1"/>
</dbReference>
<dbReference type="KEGG" id="cpi:Cpin_5148"/>
<reference evidence="4 5" key="2">
    <citation type="journal article" date="2010" name="Stand. Genomic Sci.">
        <title>Complete genome sequence of Chitinophaga pinensis type strain (UQM 2034).</title>
        <authorList>
            <person name="Glavina Del Rio T."/>
            <person name="Abt B."/>
            <person name="Spring S."/>
            <person name="Lapidus A."/>
            <person name="Nolan M."/>
            <person name="Tice H."/>
            <person name="Copeland A."/>
            <person name="Cheng J.F."/>
            <person name="Chen F."/>
            <person name="Bruce D."/>
            <person name="Goodwin L."/>
            <person name="Pitluck S."/>
            <person name="Ivanova N."/>
            <person name="Mavromatis K."/>
            <person name="Mikhailova N."/>
            <person name="Pati A."/>
            <person name="Chen A."/>
            <person name="Palaniappan K."/>
            <person name="Land M."/>
            <person name="Hauser L."/>
            <person name="Chang Y.J."/>
            <person name="Jeffries C.D."/>
            <person name="Chain P."/>
            <person name="Saunders E."/>
            <person name="Detter J.C."/>
            <person name="Brettin T."/>
            <person name="Rohde M."/>
            <person name="Goker M."/>
            <person name="Bristow J."/>
            <person name="Eisen J.A."/>
            <person name="Markowitz V."/>
            <person name="Hugenholtz P."/>
            <person name="Kyrpides N.C."/>
            <person name="Klenk H.P."/>
            <person name="Lucas S."/>
        </authorList>
    </citation>
    <scope>NUCLEOTIDE SEQUENCE [LARGE SCALE GENOMIC DNA]</scope>
    <source>
        <strain evidence="5">ATCC 43595 / DSM 2588 / LMG 13176 / NBRC 15968 / NCIMB 11800 / UQM 2034</strain>
    </source>
</reference>
<dbReference type="InterPro" id="IPR032508">
    <property type="entry name" value="FecR_C"/>
</dbReference>
<keyword evidence="1" id="KW-1133">Transmembrane helix</keyword>
<feature type="transmembrane region" description="Helical" evidence="1">
    <location>
        <begin position="107"/>
        <end position="126"/>
    </location>
</feature>
<dbReference type="Gene3D" id="2.60.120.1440">
    <property type="match status" value="1"/>
</dbReference>
<sequence>MPTDDFTSMEHAFDERIVRLLHQQLTGEVLTTEEQQELDTWKNTSLSNTALYEKINDEAAVQQMLQTWHQIERNREQNKIRFLAMLQQLQPSSISKRPLLRFLNNQVFRYAAAVVLLIGVVTFFWFNQHKPLEPGNKVVSVDKNMPIAPGRDGAILTLADGSTMVLDSTGNGVVADQNGTSVVLQNGQLAYNTGNGASGVAVYNTVSTPKGRQFKLILPDGTKVWLNAASVIRYPTSFEGNERNISLQGEAYFEVARNAKTPFKVTTGEATTIEVLGTSFNINAYTNENTIRTTLLDGAVRINAYHQTATLKPGQQAAVKPSKGQLVVLNAVNTDQVMAWKNGLFNFDDASLDEVMRQLERWYDIEVVYEKGIPTAHFGGEINKQNTLQDVLHILEGSKVDFQLEGRKLIVKP</sequence>
<dbReference type="Proteomes" id="UP000002215">
    <property type="component" value="Chromosome"/>
</dbReference>
<dbReference type="InterPro" id="IPR006860">
    <property type="entry name" value="FecR"/>
</dbReference>
<dbReference type="EMBL" id="CP001699">
    <property type="protein sequence ID" value="ACU62580.1"/>
    <property type="molecule type" value="Genomic_DNA"/>
</dbReference>
<evidence type="ECO:0000256" key="1">
    <source>
        <dbReference type="SAM" id="Phobius"/>
    </source>
</evidence>
<accession>A0A979G866</accession>
<feature type="domain" description="FecR protein" evidence="2">
    <location>
        <begin position="205"/>
        <end position="301"/>
    </location>
</feature>
<dbReference type="Pfam" id="PF04773">
    <property type="entry name" value="FecR"/>
    <property type="match status" value="1"/>
</dbReference>
<reference evidence="5" key="1">
    <citation type="submission" date="2009-08" db="EMBL/GenBank/DDBJ databases">
        <title>The complete genome of Chitinophaga pinensis DSM 2588.</title>
        <authorList>
            <consortium name="US DOE Joint Genome Institute (JGI-PGF)"/>
            <person name="Lucas S."/>
            <person name="Copeland A."/>
            <person name="Lapidus A."/>
            <person name="Glavina del Rio T."/>
            <person name="Dalin E."/>
            <person name="Tice H."/>
            <person name="Bruce D."/>
            <person name="Goodwin L."/>
            <person name="Pitluck S."/>
            <person name="Kyrpides N."/>
            <person name="Mavromatis K."/>
            <person name="Ivanova N."/>
            <person name="Mikhailova N."/>
            <person name="Sims D."/>
            <person name="Meinche L."/>
            <person name="Brettin T."/>
            <person name="Detter J.C."/>
            <person name="Han C."/>
            <person name="Larimer F."/>
            <person name="Land M."/>
            <person name="Hauser L."/>
            <person name="Markowitz V."/>
            <person name="Cheng J.-F."/>
            <person name="Hugenholtz P."/>
            <person name="Woyke T."/>
            <person name="Wu D."/>
            <person name="Spring S."/>
            <person name="Klenk H.-P."/>
            <person name="Eisen J.A."/>
        </authorList>
    </citation>
    <scope>NUCLEOTIDE SEQUENCE [LARGE SCALE GENOMIC DNA]</scope>
    <source>
        <strain evidence="5">ATCC 43595 / DSM 2588 / LMG 13176 / NBRC 15968 / NCIMB 11800 / UQM 2034</strain>
    </source>
</reference>
<organism evidence="4 5">
    <name type="scientific">Chitinophaga pinensis (strain ATCC 43595 / DSM 2588 / LMG 13176 / NBRC 15968 / NCIMB 11800 / UQM 2034)</name>
    <dbReference type="NCBI Taxonomy" id="485918"/>
    <lineage>
        <taxon>Bacteria</taxon>
        <taxon>Pseudomonadati</taxon>
        <taxon>Bacteroidota</taxon>
        <taxon>Chitinophagia</taxon>
        <taxon>Chitinophagales</taxon>
        <taxon>Chitinophagaceae</taxon>
        <taxon>Chitinophaga</taxon>
    </lineage>
</organism>
<dbReference type="Gene3D" id="3.55.50.30">
    <property type="match status" value="1"/>
</dbReference>
<evidence type="ECO:0000259" key="2">
    <source>
        <dbReference type="Pfam" id="PF04773"/>
    </source>
</evidence>
<dbReference type="GO" id="GO:0016989">
    <property type="term" value="F:sigma factor antagonist activity"/>
    <property type="evidence" value="ECO:0007669"/>
    <property type="project" value="TreeGrafter"/>
</dbReference>
<dbReference type="FunFam" id="2.60.120.1440:FF:000001">
    <property type="entry name" value="Putative anti-sigma factor"/>
    <property type="match status" value="1"/>
</dbReference>